<dbReference type="EMBL" id="CP002824">
    <property type="protein sequence ID" value="AEG98766.1"/>
    <property type="molecule type" value="Genomic_DNA"/>
</dbReference>
<sequence length="132" mass="15236">MSFEKWITNMSPGEMIPVIIGLSVSILFMMATYFTFRKSSLQLKSVKIYLKRERWRGDLLSSRIEFWQQTNVMLGNNLFFDIYFRIDEMPQLFCAKALIAPAQIHLLRKGLSIVVKKGRGNKIAIMQIGDVG</sequence>
<evidence type="ECO:0000313" key="2">
    <source>
        <dbReference type="EMBL" id="AEG98766.1"/>
    </source>
</evidence>
<name>A0A0H3FW67_KLEAK</name>
<protein>
    <submittedName>
        <fullName evidence="2">Uncharacterized protein</fullName>
    </submittedName>
</protein>
<dbReference type="RefSeq" id="WP_015705438.1">
    <property type="nucleotide sequence ID" value="NC_015663.1"/>
</dbReference>
<organism evidence="2 3">
    <name type="scientific">Klebsiella aerogenes (strain ATCC 13048 / DSM 30053 / CCUG 1429 / JCM 1235 / KCTC 2190 / NBRC 13534 / NCIMB 10102 / NCTC 10006 / CDC 819-56)</name>
    <name type="common">Enterobacter aerogenes</name>
    <dbReference type="NCBI Taxonomy" id="1028307"/>
    <lineage>
        <taxon>Bacteria</taxon>
        <taxon>Pseudomonadati</taxon>
        <taxon>Pseudomonadota</taxon>
        <taxon>Gammaproteobacteria</taxon>
        <taxon>Enterobacterales</taxon>
        <taxon>Enterobacteriaceae</taxon>
        <taxon>Klebsiella/Raoultella group</taxon>
        <taxon>Klebsiella</taxon>
    </lineage>
</organism>
<dbReference type="Proteomes" id="UP000008881">
    <property type="component" value="Chromosome"/>
</dbReference>
<feature type="transmembrane region" description="Helical" evidence="1">
    <location>
        <begin position="15"/>
        <end position="36"/>
    </location>
</feature>
<accession>A0A0H3FW67</accession>
<keyword evidence="1" id="KW-0812">Transmembrane</keyword>
<dbReference type="PATRIC" id="fig|1028307.3.peg.3858"/>
<evidence type="ECO:0000256" key="1">
    <source>
        <dbReference type="SAM" id="Phobius"/>
    </source>
</evidence>
<dbReference type="KEGG" id="eae:EAE_19295"/>
<keyword evidence="1" id="KW-1133">Transmembrane helix</keyword>
<dbReference type="OrthoDB" id="6624398at2"/>
<dbReference type="HOGENOM" id="CLU_157834_0_0_6"/>
<proteinExistence type="predicted"/>
<gene>
    <name evidence="2" type="ordered locus">EAE_19295</name>
</gene>
<dbReference type="GeneID" id="93312044"/>
<dbReference type="AlphaFoldDB" id="A0A0H3FW67"/>
<keyword evidence="3" id="KW-1185">Reference proteome</keyword>
<evidence type="ECO:0000313" key="3">
    <source>
        <dbReference type="Proteomes" id="UP000008881"/>
    </source>
</evidence>
<keyword evidence="1" id="KW-0472">Membrane</keyword>
<reference evidence="2 3" key="1">
    <citation type="journal article" date="2012" name="J. Bacteriol.">
        <title>Complete genome sequence of Enterobacter aerogenes KCTC 2190.</title>
        <authorList>
            <person name="Shin S.H."/>
            <person name="Kim S."/>
            <person name="Kim J.Y."/>
            <person name="Lee S."/>
            <person name="Um Y."/>
            <person name="Oh M.K."/>
            <person name="Kim Y.R."/>
            <person name="Lee J."/>
            <person name="Yang K.S."/>
        </authorList>
    </citation>
    <scope>NUCLEOTIDE SEQUENCE [LARGE SCALE GENOMIC DNA]</scope>
    <source>
        <strain evidence="2 3">KCTC 2190</strain>
    </source>
</reference>